<reference evidence="2" key="1">
    <citation type="submission" date="2022-08" db="EMBL/GenBank/DDBJ databases">
        <authorList>
            <person name="Marques A."/>
        </authorList>
    </citation>
    <scope>NUCLEOTIDE SEQUENCE</scope>
    <source>
        <strain evidence="2">RhyPub2mFocal</strain>
        <tissue evidence="2">Leaves</tissue>
    </source>
</reference>
<sequence>MESYMVTREFISFYHKNKLPAVLYKVDFAKAFDTISWTFLTHVLIERGFPPSLISWILQILRSSSSTIKLNGDFSSFFVHKRGLRQGDPLSPLLFIIVTDALQSFFNNATSLISGPILISPRALQYADDTIILMEANPRSLLVVSEILSNFAQLFGLRVNDAKCLFVPISVSAPAVIHISSILRCQAKELLITYLGLPLSIRRPKKIHFQPLISAFQRKLDGWKARLLSLGGRLTLVKSVLTALPLHFIQVLKLLPWLLRHLEGIRRRFFWKGNNKCLGGHCLVNWAKCCLPKANGGLGILDLQRQKQTLLLKWLWKLKHEPDSVWTSTVQLLYGTSDADQLISRSVSYGLVDILQQVSFFNLSVMSENSIATWKWTANGIFSSSSAYGVLSNTGLISKYHLALWKVKSPPRVKVFLWILLQDRLLTQQNLIVRGWPCPTSCSCCNTSLMETTDHLFLHCQYATSVWSLVQTHYRLPFINFTLDIGNFWLSFRHPGLKMWDIIWAATSWNIWKARNRRVFSNHIPIPTGRVPLPQHDIAVSRHTHQSSVITHHNLLSPPLDTLHVSILFSSLARSMLMLLPHLSRLFATSLPSLSLSLSLSRTSLSLMSSARAHTKPALRGLVFDMDGTLTVPVIDFPAMYREVLGPEAYAAANKAGGGSVDILHHIEAWGPQEQRRAYEVIARFEQDGLDRLQIMPGALELCGFLDSRDIRRGLITRNVKAAVDVFHKRFGIIFSPALSREFKPYKPDPAPLLHICSTWNIPPNEVMMIGDSLKDDVVCGKRAGAFTCLLDETGRYGPHEDLEDDLRPDFKVSSLVEVFTILESHFDLAPERAQAV</sequence>
<dbReference type="SUPFAM" id="SSF56672">
    <property type="entry name" value="DNA/RNA polymerases"/>
    <property type="match status" value="1"/>
</dbReference>
<dbReference type="CDD" id="cd01427">
    <property type="entry name" value="HAD_like"/>
    <property type="match status" value="1"/>
</dbReference>
<dbReference type="GO" id="GO:0003964">
    <property type="term" value="F:RNA-directed DNA polymerase activity"/>
    <property type="evidence" value="ECO:0007669"/>
    <property type="project" value="UniProtKB-KW"/>
</dbReference>
<dbReference type="FunFam" id="1.10.260.80:FF:000001">
    <property type="entry name" value="Haloacid dehalogenase-like hydrolase domain-containing protein"/>
    <property type="match status" value="1"/>
</dbReference>
<evidence type="ECO:0000313" key="2">
    <source>
        <dbReference type="EMBL" id="KAJ4775622.1"/>
    </source>
</evidence>
<dbReference type="CDD" id="cd01650">
    <property type="entry name" value="RT_nLTR_like"/>
    <property type="match status" value="1"/>
</dbReference>
<dbReference type="NCBIfam" id="TIGR01549">
    <property type="entry name" value="HAD-SF-IA-v1"/>
    <property type="match status" value="1"/>
</dbReference>
<feature type="domain" description="Reverse transcriptase" evidence="1">
    <location>
        <begin position="1"/>
        <end position="199"/>
    </location>
</feature>
<dbReference type="GO" id="GO:0009507">
    <property type="term" value="C:chloroplast"/>
    <property type="evidence" value="ECO:0007669"/>
    <property type="project" value="TreeGrafter"/>
</dbReference>
<dbReference type="SFLD" id="SFLDS00003">
    <property type="entry name" value="Haloacid_Dehalogenase"/>
    <property type="match status" value="1"/>
</dbReference>
<dbReference type="AlphaFoldDB" id="A0AAV8EBI0"/>
<evidence type="ECO:0000259" key="1">
    <source>
        <dbReference type="PROSITE" id="PS50878"/>
    </source>
</evidence>
<dbReference type="Pfam" id="PF00702">
    <property type="entry name" value="Hydrolase"/>
    <property type="match status" value="1"/>
</dbReference>
<dbReference type="Pfam" id="PF13966">
    <property type="entry name" value="zf-RVT"/>
    <property type="match status" value="1"/>
</dbReference>
<evidence type="ECO:0000313" key="3">
    <source>
        <dbReference type="Proteomes" id="UP001140206"/>
    </source>
</evidence>
<keyword evidence="2" id="KW-0808">Transferase</keyword>
<keyword evidence="2" id="KW-0695">RNA-directed DNA polymerase</keyword>
<organism evidence="2 3">
    <name type="scientific">Rhynchospora pubera</name>
    <dbReference type="NCBI Taxonomy" id="906938"/>
    <lineage>
        <taxon>Eukaryota</taxon>
        <taxon>Viridiplantae</taxon>
        <taxon>Streptophyta</taxon>
        <taxon>Embryophyta</taxon>
        <taxon>Tracheophyta</taxon>
        <taxon>Spermatophyta</taxon>
        <taxon>Magnoliopsida</taxon>
        <taxon>Liliopsida</taxon>
        <taxon>Poales</taxon>
        <taxon>Cyperaceae</taxon>
        <taxon>Cyperoideae</taxon>
        <taxon>Rhynchosporeae</taxon>
        <taxon>Rhynchospora</taxon>
    </lineage>
</organism>
<dbReference type="SUPFAM" id="SSF56784">
    <property type="entry name" value="HAD-like"/>
    <property type="match status" value="1"/>
</dbReference>
<dbReference type="InterPro" id="IPR000477">
    <property type="entry name" value="RT_dom"/>
</dbReference>
<dbReference type="InterPro" id="IPR023214">
    <property type="entry name" value="HAD_sf"/>
</dbReference>
<dbReference type="InterPro" id="IPR026960">
    <property type="entry name" value="RVT-Znf"/>
</dbReference>
<gene>
    <name evidence="2" type="ORF">LUZ62_059879</name>
</gene>
<keyword evidence="3" id="KW-1185">Reference proteome</keyword>
<dbReference type="PANTHER" id="PTHR43885">
    <property type="entry name" value="HALOACID DEHALOGENASE-LIKE HYDROLASE"/>
    <property type="match status" value="1"/>
</dbReference>
<dbReference type="EMBL" id="JAMFTS010000003">
    <property type="protein sequence ID" value="KAJ4775622.1"/>
    <property type="molecule type" value="Genomic_DNA"/>
</dbReference>
<dbReference type="Proteomes" id="UP001140206">
    <property type="component" value="Chromosome 3"/>
</dbReference>
<comment type="caution">
    <text evidence="2">The sequence shown here is derived from an EMBL/GenBank/DDBJ whole genome shotgun (WGS) entry which is preliminary data.</text>
</comment>
<dbReference type="SFLD" id="SFLDG01129">
    <property type="entry name" value="C1.5:_HAD__Beta-PGM__Phosphata"/>
    <property type="match status" value="1"/>
</dbReference>
<dbReference type="FunFam" id="3.40.50.1000:FF:000113">
    <property type="entry name" value="Putative haloacid dehalogenase-like hydrolase"/>
    <property type="match status" value="1"/>
</dbReference>
<dbReference type="PANTHER" id="PTHR43885:SF1">
    <property type="entry name" value="SUPERFAMILY HYDROLASE, PUTATIVE (AFU_ORTHOLOGUE AFUA_4G13290)-RELATED"/>
    <property type="match status" value="1"/>
</dbReference>
<dbReference type="InterPro" id="IPR036412">
    <property type="entry name" value="HAD-like_sf"/>
</dbReference>
<name>A0AAV8EBI0_9POAL</name>
<proteinExistence type="predicted"/>
<dbReference type="Pfam" id="PF00078">
    <property type="entry name" value="RVT_1"/>
    <property type="match status" value="1"/>
</dbReference>
<dbReference type="InterPro" id="IPR006439">
    <property type="entry name" value="HAD-SF_hydro_IA"/>
</dbReference>
<dbReference type="PROSITE" id="PS50878">
    <property type="entry name" value="RT_POL"/>
    <property type="match status" value="1"/>
</dbReference>
<keyword evidence="2" id="KW-0548">Nucleotidyltransferase</keyword>
<dbReference type="Gene3D" id="1.10.260.80">
    <property type="match status" value="1"/>
</dbReference>
<accession>A0AAV8EBI0</accession>
<protein>
    <submittedName>
        <fullName evidence="2">RNA-directed DNA polymerase (Reverse transcriptase)-related family protein</fullName>
    </submittedName>
</protein>
<dbReference type="InterPro" id="IPR043502">
    <property type="entry name" value="DNA/RNA_pol_sf"/>
</dbReference>
<dbReference type="Gene3D" id="3.40.50.1000">
    <property type="entry name" value="HAD superfamily/HAD-like"/>
    <property type="match status" value="1"/>
</dbReference>